<protein>
    <submittedName>
        <fullName evidence="1">Uncharacterized protein</fullName>
    </submittedName>
</protein>
<organism evidence="1 2">
    <name type="scientific">Coemansia nantahalensis</name>
    <dbReference type="NCBI Taxonomy" id="2789366"/>
    <lineage>
        <taxon>Eukaryota</taxon>
        <taxon>Fungi</taxon>
        <taxon>Fungi incertae sedis</taxon>
        <taxon>Zoopagomycota</taxon>
        <taxon>Kickxellomycotina</taxon>
        <taxon>Kickxellomycetes</taxon>
        <taxon>Kickxellales</taxon>
        <taxon>Kickxellaceae</taxon>
        <taxon>Coemansia</taxon>
    </lineage>
</organism>
<accession>A0ACC1JPY9</accession>
<keyword evidence="2" id="KW-1185">Reference proteome</keyword>
<dbReference type="EMBL" id="JANBUJ010002139">
    <property type="protein sequence ID" value="KAJ2765046.1"/>
    <property type="molecule type" value="Genomic_DNA"/>
</dbReference>
<gene>
    <name evidence="1" type="ORF">IWQ57_004931</name>
</gene>
<evidence type="ECO:0000313" key="1">
    <source>
        <dbReference type="EMBL" id="KAJ2765046.1"/>
    </source>
</evidence>
<reference evidence="1" key="1">
    <citation type="submission" date="2022-07" db="EMBL/GenBank/DDBJ databases">
        <title>Phylogenomic reconstructions and comparative analyses of Kickxellomycotina fungi.</title>
        <authorList>
            <person name="Reynolds N.K."/>
            <person name="Stajich J.E."/>
            <person name="Barry K."/>
            <person name="Grigoriev I.V."/>
            <person name="Crous P."/>
            <person name="Smith M.E."/>
        </authorList>
    </citation>
    <scope>NUCLEOTIDE SEQUENCE</scope>
    <source>
        <strain evidence="1">CBS 109366</strain>
    </source>
</reference>
<dbReference type="Proteomes" id="UP001140234">
    <property type="component" value="Unassembled WGS sequence"/>
</dbReference>
<proteinExistence type="predicted"/>
<evidence type="ECO:0000313" key="2">
    <source>
        <dbReference type="Proteomes" id="UP001140234"/>
    </source>
</evidence>
<name>A0ACC1JPY9_9FUNG</name>
<sequence length="360" mass="38505">IPIESRDMNWYMCVFRAAHIHIYRLLSRDPESIARAKQDLAIHRRHLREGGSLWRVCVKLLSRLDDMEQMVMLLPAQIPVADLIKIKHLTRKGKSQLVNMQLDSLIKPALIHPEHASSEGLPLAVRAEKANGEGQQQQKQQQYGLDQAAGLYYRPLDGSLGSVAGADDLLAKVGVPKHSSPLSMASRSSTVSQPHQFTPLGGPSPVSLSGATDPSLVHMQYHAMAGVASSGVLPMGQQQQQQQHGAHGAAPLMPLSSLASPLVHVPNDLQPINTNLVIDNNMAETLVHYFCSLANNTAMSQAAGQGAPSVALSSPPMAAAGASASTPAPLPPLQHQALYGSPYDFAGFQALADDGSQSYL</sequence>
<comment type="caution">
    <text evidence="1">The sequence shown here is derived from an EMBL/GenBank/DDBJ whole genome shotgun (WGS) entry which is preliminary data.</text>
</comment>
<feature type="non-terminal residue" evidence="1">
    <location>
        <position position="1"/>
    </location>
</feature>